<dbReference type="AlphaFoldDB" id="A0A0G0UFW2"/>
<dbReference type="PANTHER" id="PTHR38011:SF11">
    <property type="entry name" value="2,5-DIAMINO-6-RIBOSYLAMINO-4(3H)-PYRIMIDINONE 5'-PHOSPHATE REDUCTASE"/>
    <property type="match status" value="1"/>
</dbReference>
<protein>
    <submittedName>
        <fullName evidence="2">Bifunctional deaminase-reductase domain protein</fullName>
    </submittedName>
</protein>
<dbReference type="GO" id="GO:0004146">
    <property type="term" value="F:dihydrofolate reductase activity"/>
    <property type="evidence" value="ECO:0007669"/>
    <property type="project" value="InterPro"/>
</dbReference>
<evidence type="ECO:0000313" key="2">
    <source>
        <dbReference type="EMBL" id="KKR87788.1"/>
    </source>
</evidence>
<dbReference type="InterPro" id="IPR050765">
    <property type="entry name" value="Riboflavin_Biosynth_HTPR"/>
</dbReference>
<evidence type="ECO:0000259" key="1">
    <source>
        <dbReference type="PROSITE" id="PS51330"/>
    </source>
</evidence>
<feature type="domain" description="DHFR" evidence="1">
    <location>
        <begin position="2"/>
        <end position="168"/>
    </location>
</feature>
<gene>
    <name evidence="2" type="ORF">UU35_C0001G0069</name>
</gene>
<dbReference type="GO" id="GO:0046654">
    <property type="term" value="P:tetrahydrofolate biosynthetic process"/>
    <property type="evidence" value="ECO:0007669"/>
    <property type="project" value="InterPro"/>
</dbReference>
<dbReference type="Proteomes" id="UP000034616">
    <property type="component" value="Unassembled WGS sequence"/>
</dbReference>
<dbReference type="PRINTS" id="PR00070">
    <property type="entry name" value="DHFR"/>
</dbReference>
<name>A0A0G0UFW2_9BACT</name>
<dbReference type="EMBL" id="LCAH01000001">
    <property type="protein sequence ID" value="KKR87788.1"/>
    <property type="molecule type" value="Genomic_DNA"/>
</dbReference>
<dbReference type="CDD" id="cd00209">
    <property type="entry name" value="DHFR"/>
    <property type="match status" value="1"/>
</dbReference>
<dbReference type="PANTHER" id="PTHR38011">
    <property type="entry name" value="DIHYDROFOLATE REDUCTASE FAMILY PROTEIN (AFU_ORTHOLOGUE AFUA_8G06820)"/>
    <property type="match status" value="1"/>
</dbReference>
<comment type="caution">
    <text evidence="2">The sequence shown here is derived from an EMBL/GenBank/DDBJ whole genome shotgun (WGS) entry which is preliminary data.</text>
</comment>
<dbReference type="PROSITE" id="PS51330">
    <property type="entry name" value="DHFR_2"/>
    <property type="match status" value="1"/>
</dbReference>
<dbReference type="Gene3D" id="3.40.430.10">
    <property type="entry name" value="Dihydrofolate Reductase, subunit A"/>
    <property type="match status" value="1"/>
</dbReference>
<dbReference type="Pfam" id="PF00186">
    <property type="entry name" value="DHFR_1"/>
    <property type="match status" value="1"/>
</dbReference>
<dbReference type="InterPro" id="IPR001796">
    <property type="entry name" value="DHFR_dom"/>
</dbReference>
<sequence>MRIVLIAAISVDGKIAEKKEQSSLDWTSREDVQFFIRKTKELGTVVMGRKTFETIGHALRDRRTIVMTHHIPEQTVPGVEWTNESLSTLVHRLEKEGVASLAVIGGSTVYSEFLNAGLIQELYLTVEPILFGSGVPLASETGRIHLELLETELLGSGSVLFHYQTLSS</sequence>
<dbReference type="InterPro" id="IPR024072">
    <property type="entry name" value="DHFR-like_dom_sf"/>
</dbReference>
<evidence type="ECO:0000313" key="3">
    <source>
        <dbReference type="Proteomes" id="UP000034616"/>
    </source>
</evidence>
<proteinExistence type="predicted"/>
<organism evidence="2 3">
    <name type="scientific">Candidatus Uhrbacteria bacterium GW2011_GWC2_41_11</name>
    <dbReference type="NCBI Taxonomy" id="1618985"/>
    <lineage>
        <taxon>Bacteria</taxon>
        <taxon>Candidatus Uhriibacteriota</taxon>
    </lineage>
</organism>
<accession>A0A0G0UFW2</accession>
<reference evidence="2 3" key="1">
    <citation type="journal article" date="2015" name="Nature">
        <title>rRNA introns, odd ribosomes, and small enigmatic genomes across a large radiation of phyla.</title>
        <authorList>
            <person name="Brown C.T."/>
            <person name="Hug L.A."/>
            <person name="Thomas B.C."/>
            <person name="Sharon I."/>
            <person name="Castelle C.J."/>
            <person name="Singh A."/>
            <person name="Wilkins M.J."/>
            <person name="Williams K.H."/>
            <person name="Banfield J.F."/>
        </authorList>
    </citation>
    <scope>NUCLEOTIDE SEQUENCE [LARGE SCALE GENOMIC DNA]</scope>
</reference>
<dbReference type="SUPFAM" id="SSF53597">
    <property type="entry name" value="Dihydrofolate reductase-like"/>
    <property type="match status" value="1"/>
</dbReference>